<feature type="region of interest" description="Disordered" evidence="1">
    <location>
        <begin position="233"/>
        <end position="334"/>
    </location>
</feature>
<feature type="compositionally biased region" description="Basic and acidic residues" evidence="1">
    <location>
        <begin position="137"/>
        <end position="155"/>
    </location>
</feature>
<dbReference type="EMBL" id="VDMD01000026">
    <property type="protein sequence ID" value="TRM59678.1"/>
    <property type="molecule type" value="Genomic_DNA"/>
</dbReference>
<protein>
    <submittedName>
        <fullName evidence="2">Uncharacterized protein</fullName>
    </submittedName>
</protein>
<feature type="region of interest" description="Disordered" evidence="1">
    <location>
        <begin position="107"/>
        <end position="185"/>
    </location>
</feature>
<reference evidence="2 3" key="1">
    <citation type="journal article" date="2019" name="New Phytol.">
        <title>Comparative genomics reveals unique wood-decay strategies and fruiting body development in the Schizophyllaceae.</title>
        <authorList>
            <person name="Almasi E."/>
            <person name="Sahu N."/>
            <person name="Krizsan K."/>
            <person name="Balint B."/>
            <person name="Kovacs G.M."/>
            <person name="Kiss B."/>
            <person name="Cseklye J."/>
            <person name="Drula E."/>
            <person name="Henrissat B."/>
            <person name="Nagy I."/>
            <person name="Chovatia M."/>
            <person name="Adam C."/>
            <person name="LaButti K."/>
            <person name="Lipzen A."/>
            <person name="Riley R."/>
            <person name="Grigoriev I.V."/>
            <person name="Nagy L.G."/>
        </authorList>
    </citation>
    <scope>NUCLEOTIDE SEQUENCE [LARGE SCALE GENOMIC DNA]</scope>
    <source>
        <strain evidence="2 3">NL-1724</strain>
    </source>
</reference>
<feature type="compositionally biased region" description="Low complexity" evidence="1">
    <location>
        <begin position="250"/>
        <end position="267"/>
    </location>
</feature>
<gene>
    <name evidence="2" type="ORF">BD626DRAFT_147368</name>
</gene>
<proteinExistence type="predicted"/>
<keyword evidence="3" id="KW-1185">Reference proteome</keyword>
<organism evidence="2 3">
    <name type="scientific">Schizophyllum amplum</name>
    <dbReference type="NCBI Taxonomy" id="97359"/>
    <lineage>
        <taxon>Eukaryota</taxon>
        <taxon>Fungi</taxon>
        <taxon>Dikarya</taxon>
        <taxon>Basidiomycota</taxon>
        <taxon>Agaricomycotina</taxon>
        <taxon>Agaricomycetes</taxon>
        <taxon>Agaricomycetidae</taxon>
        <taxon>Agaricales</taxon>
        <taxon>Schizophyllaceae</taxon>
        <taxon>Schizophyllum</taxon>
    </lineage>
</organism>
<comment type="caution">
    <text evidence="2">The sequence shown here is derived from an EMBL/GenBank/DDBJ whole genome shotgun (WGS) entry which is preliminary data.</text>
</comment>
<dbReference type="AlphaFoldDB" id="A0A550C4G4"/>
<evidence type="ECO:0000313" key="2">
    <source>
        <dbReference type="EMBL" id="TRM59678.1"/>
    </source>
</evidence>
<evidence type="ECO:0000256" key="1">
    <source>
        <dbReference type="SAM" id="MobiDB-lite"/>
    </source>
</evidence>
<accession>A0A550C4G4</accession>
<sequence length="373" mass="41201">MLVVRYSTPMRPIRGGRCPYAQCSSPIRALLAASAYPKETVRAWQRERMTTARPQPRKMHFPGRAKCVPRIPLLFHFGIWARRLSWGLRYHRNRNLVAFGIRTLSPSESKPARRCEGSSTTRGHFDDGEDNSAMRGQFDDARADRRWERPARRCEASSTSEDSSTRRGLFGGRRASRRSEGSSAVRGLLGVARPARRCEARMTMQGQLDDAAAARPARLVRRCEASLAMTMRGQSDGCEKGNERGGTSHGRAGALRGRGGAFRAAGGTHFARPGGHTSRGRGDTHRAAGSKARLSTSSDQPPRRRPSFDVERSGSRCRRPGFPSRGTSTARLSTSSDQALYVERLGSRCRATRFSTSSDQVLHIEDQALDADD</sequence>
<evidence type="ECO:0000313" key="3">
    <source>
        <dbReference type="Proteomes" id="UP000320762"/>
    </source>
</evidence>
<dbReference type="Proteomes" id="UP000320762">
    <property type="component" value="Unassembled WGS sequence"/>
</dbReference>
<feature type="compositionally biased region" description="Polar residues" evidence="1">
    <location>
        <begin position="325"/>
        <end position="334"/>
    </location>
</feature>
<name>A0A550C4G4_9AGAR</name>